<sequence length="78" mass="8305">MSISILDSAADMNRVLTSDADDRVDLIRDMGAPMAGMYQFIPGGVDMAGEHRQNFGFRPDSAMGATAAQASARPRPTC</sequence>
<dbReference type="KEGG" id="toy:FO059_08425"/>
<accession>A0A516X2R4</accession>
<dbReference type="EMBL" id="CP041765">
    <property type="protein sequence ID" value="QDQ97343.1"/>
    <property type="molecule type" value="Genomic_DNA"/>
</dbReference>
<keyword evidence="2" id="KW-1185">Reference proteome</keyword>
<reference evidence="1 2" key="2">
    <citation type="submission" date="2019-07" db="EMBL/GenBank/DDBJ databases">
        <authorList>
            <person name="Huang Y."/>
        </authorList>
    </citation>
    <scope>NUCLEOTIDE SEQUENCE [LARGE SCALE GENOMIC DNA]</scope>
    <source>
        <strain evidence="1 2">HY188</strain>
    </source>
</reference>
<proteinExistence type="predicted"/>
<name>A0A516X2R4_9ACTN</name>
<evidence type="ECO:0000313" key="1">
    <source>
        <dbReference type="EMBL" id="QDQ97343.1"/>
    </source>
</evidence>
<reference evidence="1 2" key="1">
    <citation type="submission" date="2019-07" db="EMBL/GenBank/DDBJ databases">
        <title>Tomitella cavernea sp. nov., an actinomycete isolated from soil.</title>
        <authorList>
            <person name="Cheng J."/>
        </authorList>
    </citation>
    <scope>NUCLEOTIDE SEQUENCE [LARGE SCALE GENOMIC DNA]</scope>
    <source>
        <strain evidence="1 2">HY188</strain>
    </source>
</reference>
<organism evidence="1 2">
    <name type="scientific">Tomitella fengzijianii</name>
    <dbReference type="NCBI Taxonomy" id="2597660"/>
    <lineage>
        <taxon>Bacteria</taxon>
        <taxon>Bacillati</taxon>
        <taxon>Actinomycetota</taxon>
        <taxon>Actinomycetes</taxon>
        <taxon>Mycobacteriales</taxon>
        <taxon>Tomitella</taxon>
    </lineage>
</organism>
<gene>
    <name evidence="1" type="ORF">FO059_08425</name>
</gene>
<dbReference type="AlphaFoldDB" id="A0A516X2R4"/>
<protein>
    <submittedName>
        <fullName evidence="1">Uncharacterized protein</fullName>
    </submittedName>
</protein>
<dbReference type="RefSeq" id="WP_143907933.1">
    <property type="nucleotide sequence ID" value="NZ_CP041765.1"/>
</dbReference>
<dbReference type="OrthoDB" id="3172031at2"/>
<dbReference type="Proteomes" id="UP000317344">
    <property type="component" value="Chromosome"/>
</dbReference>
<evidence type="ECO:0000313" key="2">
    <source>
        <dbReference type="Proteomes" id="UP000317344"/>
    </source>
</evidence>